<evidence type="ECO:0008006" key="3">
    <source>
        <dbReference type="Google" id="ProtNLM"/>
    </source>
</evidence>
<gene>
    <name evidence="1" type="ORF">A2Y57_04515</name>
</gene>
<protein>
    <recommendedName>
        <fullName evidence="3">3D domain-containing protein</fullName>
    </recommendedName>
</protein>
<dbReference type="EMBL" id="MHCQ01000039">
    <property type="protein sequence ID" value="OGY23761.1"/>
    <property type="molecule type" value="Genomic_DNA"/>
</dbReference>
<reference evidence="1 2" key="1">
    <citation type="journal article" date="2016" name="Nat. Commun.">
        <title>Thousands of microbial genomes shed light on interconnected biogeochemical processes in an aquifer system.</title>
        <authorList>
            <person name="Anantharaman K."/>
            <person name="Brown C.T."/>
            <person name="Hug L.A."/>
            <person name="Sharon I."/>
            <person name="Castelle C.J."/>
            <person name="Probst A.J."/>
            <person name="Thomas B.C."/>
            <person name="Singh A."/>
            <person name="Wilkins M.J."/>
            <person name="Karaoz U."/>
            <person name="Brodie E.L."/>
            <person name="Williams K.H."/>
            <person name="Hubbard S.S."/>
            <person name="Banfield J.F."/>
        </authorList>
    </citation>
    <scope>NUCLEOTIDE SEQUENCE [LARGE SCALE GENOMIC DNA]</scope>
</reference>
<name>A0A1G1W807_9BACT</name>
<evidence type="ECO:0000313" key="1">
    <source>
        <dbReference type="EMBL" id="OGY23761.1"/>
    </source>
</evidence>
<comment type="caution">
    <text evidence="1">The sequence shown here is derived from an EMBL/GenBank/DDBJ whole genome shotgun (WGS) entry which is preliminary data.</text>
</comment>
<proteinExistence type="predicted"/>
<sequence length="79" mass="8695">MRNGQDVHPGAAACDWSYLPENTQFRIVGIDTIFTCEDTGNAVIGWTIDIWVLYGSQGKELLRKVGTSITIEIVVLTPV</sequence>
<evidence type="ECO:0000313" key="2">
    <source>
        <dbReference type="Proteomes" id="UP000177103"/>
    </source>
</evidence>
<organism evidence="1 2">
    <name type="scientific">Candidatus Woykebacteria bacterium RBG_13_40_7b</name>
    <dbReference type="NCBI Taxonomy" id="1802594"/>
    <lineage>
        <taxon>Bacteria</taxon>
        <taxon>Candidatus Woykeibacteriota</taxon>
    </lineage>
</organism>
<dbReference type="Proteomes" id="UP000177103">
    <property type="component" value="Unassembled WGS sequence"/>
</dbReference>
<accession>A0A1G1W807</accession>
<dbReference type="AlphaFoldDB" id="A0A1G1W807"/>